<dbReference type="SUPFAM" id="SSF55486">
    <property type="entry name" value="Metalloproteases ('zincins'), catalytic domain"/>
    <property type="match status" value="1"/>
</dbReference>
<dbReference type="Pfam" id="PF17899">
    <property type="entry name" value="Peptidase_M61_N"/>
    <property type="match status" value="1"/>
</dbReference>
<dbReference type="InterPro" id="IPR007963">
    <property type="entry name" value="Peptidase_M61_catalytic"/>
</dbReference>
<evidence type="ECO:0000259" key="1">
    <source>
        <dbReference type="Pfam" id="PF05299"/>
    </source>
</evidence>
<dbReference type="STRING" id="425514.SAMN05443550_109186"/>
<dbReference type="AlphaFoldDB" id="A0A1H4GB63"/>
<dbReference type="GO" id="GO:0008237">
    <property type="term" value="F:metallopeptidase activity"/>
    <property type="evidence" value="ECO:0007669"/>
    <property type="project" value="UniProtKB-KW"/>
</dbReference>
<dbReference type="Pfam" id="PF05299">
    <property type="entry name" value="Peptidase_M61"/>
    <property type="match status" value="1"/>
</dbReference>
<keyword evidence="3" id="KW-0378">Hydrolase</keyword>
<proteinExistence type="predicted"/>
<name>A0A1H4GB63_9SPHI</name>
<dbReference type="Gene3D" id="2.60.40.3650">
    <property type="match status" value="1"/>
</dbReference>
<gene>
    <name evidence="3" type="ORF">SAMN05443550_109186</name>
</gene>
<keyword evidence="4" id="KW-1185">Reference proteome</keyword>
<dbReference type="OrthoDB" id="9778516at2"/>
<dbReference type="InterPro" id="IPR040756">
    <property type="entry name" value="Peptidase_M61_N"/>
</dbReference>
<dbReference type="EMBL" id="FNRA01000009">
    <property type="protein sequence ID" value="SEB06804.1"/>
    <property type="molecule type" value="Genomic_DNA"/>
</dbReference>
<accession>A0A1H4GB63</accession>
<keyword evidence="3" id="KW-0482">Metalloprotease</keyword>
<sequence length="470" mass="52680">MDPNTWLLDTAQVELLEINYDVTAVVPFIGNIYLDENFGYIIPGALLLYIDDALRKSATIEVLPYQRWPSYVATGLNPAGGKINVFYAVSFDELFDSPLLMGKLEALPEFKVQGKIHQFVGHGLEEFDRKGFMYDLQKIVQAGGEIIGDIPYSHYSFLAIPTRRGFGGIEHLNSASLMLATRNVLSDTAARNVFYAFLAHEYFHTYNVKRIRPIELGPFDYSRENYTNLLWISGGFSGYYQYLIVKAAGLTSNANVLEAYRQHIANYENKPGHLLESAAQASHNLWAEGEDASSRSAEQQAKTISVYDKGCAIGLMLDLKIWHETQNCRTLDDVMRRLYVRYDKQLHRGFTEQDFWSTCESIAGTTLTELKSYANTTAPPDYPKYFSYAGLNIDTVSHQSPGAYLSADAVYSDSRFFVSSVEWPYGGWKAGIIPGDQILSIDGGTVINLPLEEFLKEKHAGETVMLKGSA</sequence>
<dbReference type="Proteomes" id="UP000198850">
    <property type="component" value="Unassembled WGS sequence"/>
</dbReference>
<dbReference type="RefSeq" id="WP_090558526.1">
    <property type="nucleotide sequence ID" value="NZ_FNRA01000009.1"/>
</dbReference>
<feature type="domain" description="Peptidase M61 catalytic" evidence="1">
    <location>
        <begin position="195"/>
        <end position="312"/>
    </location>
</feature>
<dbReference type="Gene3D" id="1.10.390.10">
    <property type="entry name" value="Neutral Protease Domain 2"/>
    <property type="match status" value="1"/>
</dbReference>
<protein>
    <submittedName>
        <fullName evidence="3">Predicted metalloprotease, contains C-terminal PDZ domain</fullName>
    </submittedName>
</protein>
<reference evidence="3 4" key="1">
    <citation type="submission" date="2016-10" db="EMBL/GenBank/DDBJ databases">
        <authorList>
            <person name="de Groot N.N."/>
        </authorList>
    </citation>
    <scope>NUCLEOTIDE SEQUENCE [LARGE SCALE GENOMIC DNA]</scope>
    <source>
        <strain evidence="3 4">DSM 19033</strain>
    </source>
</reference>
<evidence type="ECO:0000259" key="2">
    <source>
        <dbReference type="Pfam" id="PF17899"/>
    </source>
</evidence>
<evidence type="ECO:0000313" key="3">
    <source>
        <dbReference type="EMBL" id="SEB06804.1"/>
    </source>
</evidence>
<keyword evidence="3" id="KW-0645">Protease</keyword>
<dbReference type="GO" id="GO:0006508">
    <property type="term" value="P:proteolysis"/>
    <property type="evidence" value="ECO:0007669"/>
    <property type="project" value="UniProtKB-KW"/>
</dbReference>
<dbReference type="InterPro" id="IPR027268">
    <property type="entry name" value="Peptidase_M4/M1_CTD_sf"/>
</dbReference>
<feature type="domain" description="Peptidase M61 N-terminal" evidence="2">
    <location>
        <begin position="2"/>
        <end position="103"/>
    </location>
</feature>
<evidence type="ECO:0000313" key="4">
    <source>
        <dbReference type="Proteomes" id="UP000198850"/>
    </source>
</evidence>
<dbReference type="SUPFAM" id="SSF50156">
    <property type="entry name" value="PDZ domain-like"/>
    <property type="match status" value="1"/>
</dbReference>
<dbReference type="InterPro" id="IPR036034">
    <property type="entry name" value="PDZ_sf"/>
</dbReference>
<organism evidence="3 4">
    <name type="scientific">Pedobacter hartonius</name>
    <dbReference type="NCBI Taxonomy" id="425514"/>
    <lineage>
        <taxon>Bacteria</taxon>
        <taxon>Pseudomonadati</taxon>
        <taxon>Bacteroidota</taxon>
        <taxon>Sphingobacteriia</taxon>
        <taxon>Sphingobacteriales</taxon>
        <taxon>Sphingobacteriaceae</taxon>
        <taxon>Pedobacter</taxon>
    </lineage>
</organism>